<dbReference type="Gene3D" id="3.40.30.10">
    <property type="entry name" value="Glutaredoxin"/>
    <property type="match status" value="1"/>
</dbReference>
<dbReference type="InterPro" id="IPR003782">
    <property type="entry name" value="SCO1/SenC"/>
</dbReference>
<feature type="transmembrane region" description="Helical" evidence="2">
    <location>
        <begin position="241"/>
        <end position="262"/>
    </location>
</feature>
<dbReference type="SUPFAM" id="SSF52833">
    <property type="entry name" value="Thioredoxin-like"/>
    <property type="match status" value="1"/>
</dbReference>
<dbReference type="Proteomes" id="UP001197609">
    <property type="component" value="Unassembled WGS sequence"/>
</dbReference>
<evidence type="ECO:0000256" key="2">
    <source>
        <dbReference type="SAM" id="Phobius"/>
    </source>
</evidence>
<proteinExistence type="inferred from homology"/>
<keyword evidence="2" id="KW-1133">Transmembrane helix</keyword>
<comment type="similarity">
    <text evidence="1">Belongs to the SCO1/2 family.</text>
</comment>
<protein>
    <submittedName>
        <fullName evidence="3">SCO family protein</fullName>
    </submittedName>
</protein>
<dbReference type="EMBL" id="JAIOIU010000080">
    <property type="protein sequence ID" value="MBZ0159740.1"/>
    <property type="molecule type" value="Genomic_DNA"/>
</dbReference>
<keyword evidence="2" id="KW-0472">Membrane</keyword>
<organism evidence="3 4">
    <name type="scientific">Candidatus Methylomirabilis tolerans</name>
    <dbReference type="NCBI Taxonomy" id="3123416"/>
    <lineage>
        <taxon>Bacteria</taxon>
        <taxon>Candidatus Methylomirabilota</taxon>
        <taxon>Candidatus Methylomirabilia</taxon>
        <taxon>Candidatus Methylomirabilales</taxon>
        <taxon>Candidatus Methylomirabilaceae</taxon>
        <taxon>Candidatus Methylomirabilis</taxon>
    </lineage>
</organism>
<evidence type="ECO:0000256" key="1">
    <source>
        <dbReference type="ARBA" id="ARBA00010996"/>
    </source>
</evidence>
<dbReference type="Pfam" id="PF02630">
    <property type="entry name" value="SCO1-SenC"/>
    <property type="match status" value="1"/>
</dbReference>
<sequence length="272" mass="31075">MFSSTIILPKAPHCSVVARYRLYSAAFITCIIILLPAASAFAQPALPDENRYVYRKIPDIVVQTAQKEIRLSEIYTTHPVLLTMVYTRCPTICYPYLQYLRNELQNIRVDGYRVLVLSLDPRDTAEDMMRVASALDLPQPERWLFGVTKEIAALTQNLGFHIEWREEIKGYDHPAMVAGIDRNGYLLRILVGFQATSRLAEVLREMQGEFIPSYPLPGDNTIFRCFDYDPITGKWRMGPGFLILFTPALLGLLALSFMSMMITPSTREKRRS</sequence>
<dbReference type="CDD" id="cd02968">
    <property type="entry name" value="SCO"/>
    <property type="match status" value="1"/>
</dbReference>
<dbReference type="AlphaFoldDB" id="A0AAJ1AHA2"/>
<name>A0AAJ1AHA2_9BACT</name>
<evidence type="ECO:0000313" key="3">
    <source>
        <dbReference type="EMBL" id="MBZ0159740.1"/>
    </source>
</evidence>
<comment type="caution">
    <text evidence="3">The sequence shown here is derived from an EMBL/GenBank/DDBJ whole genome shotgun (WGS) entry which is preliminary data.</text>
</comment>
<evidence type="ECO:0000313" key="4">
    <source>
        <dbReference type="Proteomes" id="UP001197609"/>
    </source>
</evidence>
<feature type="transmembrane region" description="Helical" evidence="2">
    <location>
        <begin position="20"/>
        <end position="42"/>
    </location>
</feature>
<reference evidence="3 4" key="1">
    <citation type="journal article" date="2021" name="bioRxiv">
        <title>Unraveling nitrogen, sulfur and carbon metabolic pathways and microbial community transcriptional responses to substrate deprivation and toxicity stresses in a bioreactor mimicking anoxic brackish coastal sediment conditions.</title>
        <authorList>
            <person name="Martins P.D."/>
            <person name="Echeveste M.J."/>
            <person name="Arshad A."/>
            <person name="Kurth J."/>
            <person name="Ouboter H."/>
            <person name="Jetten M.S.M."/>
            <person name="Welte C.U."/>
        </authorList>
    </citation>
    <scope>NUCLEOTIDE SEQUENCE [LARGE SCALE GENOMIC DNA]</scope>
    <source>
        <strain evidence="3">MAG_38</strain>
    </source>
</reference>
<dbReference type="InterPro" id="IPR036249">
    <property type="entry name" value="Thioredoxin-like_sf"/>
</dbReference>
<keyword evidence="2" id="KW-0812">Transmembrane</keyword>
<accession>A0AAJ1AHA2</accession>
<gene>
    <name evidence="3" type="ORF">K8G79_06365</name>
</gene>